<reference evidence="7 8" key="1">
    <citation type="journal article" date="2016" name="G3 (Bethesda)">
        <title>First Draft Assembly and Annotation of the Genome of a California Endemic Oak Quercus lobata Nee (Fagaceae).</title>
        <authorList>
            <person name="Sork V.L."/>
            <person name="Fitz-Gibbon S.T."/>
            <person name="Puiu D."/>
            <person name="Crepeau M."/>
            <person name="Gugger P.F."/>
            <person name="Sherman R."/>
            <person name="Stevens K."/>
            <person name="Langley C.H."/>
            <person name="Pellegrini M."/>
            <person name="Salzberg S.L."/>
        </authorList>
    </citation>
    <scope>NUCLEOTIDE SEQUENCE [LARGE SCALE GENOMIC DNA]</scope>
    <source>
        <strain evidence="7 8">cv. SW786</strain>
    </source>
</reference>
<evidence type="ECO:0000256" key="6">
    <source>
        <dbReference type="SAM" id="Phobius"/>
    </source>
</evidence>
<keyword evidence="3 6" id="KW-0812">Transmembrane</keyword>
<comment type="similarity">
    <text evidence="2">Belongs to the major facilitator superfamily. Proton-dependent oligopeptide transporter (POT/PTR) (TC 2.A.17) family.</text>
</comment>
<evidence type="ECO:0000256" key="4">
    <source>
        <dbReference type="ARBA" id="ARBA00022989"/>
    </source>
</evidence>
<evidence type="ECO:0000256" key="1">
    <source>
        <dbReference type="ARBA" id="ARBA00004141"/>
    </source>
</evidence>
<dbReference type="InterPro" id="IPR036259">
    <property type="entry name" value="MFS_trans_sf"/>
</dbReference>
<comment type="subcellular location">
    <subcellularLocation>
        <location evidence="1">Membrane</location>
        <topology evidence="1">Multi-pass membrane protein</topology>
    </subcellularLocation>
</comment>
<protein>
    <submittedName>
        <fullName evidence="7">Uncharacterized protein</fullName>
    </submittedName>
</protein>
<evidence type="ECO:0000313" key="8">
    <source>
        <dbReference type="Proteomes" id="UP000594261"/>
    </source>
</evidence>
<evidence type="ECO:0000313" key="7">
    <source>
        <dbReference type="EnsemblPlants" id="QL01p036401:mrna"/>
    </source>
</evidence>
<dbReference type="AlphaFoldDB" id="A0A7N2KPW4"/>
<evidence type="ECO:0000256" key="2">
    <source>
        <dbReference type="ARBA" id="ARBA00005982"/>
    </source>
</evidence>
<organism evidence="7 8">
    <name type="scientific">Quercus lobata</name>
    <name type="common">Valley oak</name>
    <dbReference type="NCBI Taxonomy" id="97700"/>
    <lineage>
        <taxon>Eukaryota</taxon>
        <taxon>Viridiplantae</taxon>
        <taxon>Streptophyta</taxon>
        <taxon>Embryophyta</taxon>
        <taxon>Tracheophyta</taxon>
        <taxon>Spermatophyta</taxon>
        <taxon>Magnoliopsida</taxon>
        <taxon>eudicotyledons</taxon>
        <taxon>Gunneridae</taxon>
        <taxon>Pentapetalae</taxon>
        <taxon>rosids</taxon>
        <taxon>fabids</taxon>
        <taxon>Fagales</taxon>
        <taxon>Fagaceae</taxon>
        <taxon>Quercus</taxon>
    </lineage>
</organism>
<reference evidence="7" key="2">
    <citation type="submission" date="2021-01" db="UniProtKB">
        <authorList>
            <consortium name="EnsemblPlants"/>
        </authorList>
    </citation>
    <scope>IDENTIFICATION</scope>
</reference>
<name>A0A7N2KPW4_QUELO</name>
<dbReference type="PANTHER" id="PTHR11654">
    <property type="entry name" value="OLIGOPEPTIDE TRANSPORTER-RELATED"/>
    <property type="match status" value="1"/>
</dbReference>
<sequence length="194" mass="21702">MPTELRQQDIILVKIFVSQWQQMNSRSSATPKKGDTPPMKKHKCQKFTANVGVGSPSPLSLDHCSSINWLGGTRFTIAAMRANQMTKQKIKQFSLTGVMVGATVIVYIEDRFSWAVGFGICVVVILIGIAIFLLGNHYYRHIKPQGSPFTSIYRVITAAIRKRMISISSKSEDYYSEQVGKIEKVVAVPTKSFR</sequence>
<dbReference type="GO" id="GO:0022857">
    <property type="term" value="F:transmembrane transporter activity"/>
    <property type="evidence" value="ECO:0007669"/>
    <property type="project" value="InterPro"/>
</dbReference>
<proteinExistence type="inferred from homology"/>
<dbReference type="Gramene" id="QL01p036401:mrna">
    <property type="protein sequence ID" value="QL01p036401:mrna"/>
    <property type="gene ID" value="QL01p036401"/>
</dbReference>
<evidence type="ECO:0000256" key="3">
    <source>
        <dbReference type="ARBA" id="ARBA00022692"/>
    </source>
</evidence>
<dbReference type="InParanoid" id="A0A7N2KPW4"/>
<dbReference type="Pfam" id="PF00854">
    <property type="entry name" value="PTR2"/>
    <property type="match status" value="1"/>
</dbReference>
<keyword evidence="5 6" id="KW-0472">Membrane</keyword>
<dbReference type="Gene3D" id="1.20.1250.20">
    <property type="entry name" value="MFS general substrate transporter like domains"/>
    <property type="match status" value="1"/>
</dbReference>
<dbReference type="InterPro" id="IPR000109">
    <property type="entry name" value="POT_fam"/>
</dbReference>
<keyword evidence="8" id="KW-1185">Reference proteome</keyword>
<dbReference type="GO" id="GO:0016020">
    <property type="term" value="C:membrane"/>
    <property type="evidence" value="ECO:0007669"/>
    <property type="project" value="UniProtKB-SubCell"/>
</dbReference>
<evidence type="ECO:0000256" key="5">
    <source>
        <dbReference type="ARBA" id="ARBA00023136"/>
    </source>
</evidence>
<dbReference type="EnsemblPlants" id="QL01p036401:mrna">
    <property type="protein sequence ID" value="QL01p036401:mrna"/>
    <property type="gene ID" value="QL01p036401"/>
</dbReference>
<accession>A0A7N2KPW4</accession>
<dbReference type="Proteomes" id="UP000594261">
    <property type="component" value="Chromosome 1"/>
</dbReference>
<feature type="transmembrane region" description="Helical" evidence="6">
    <location>
        <begin position="114"/>
        <end position="135"/>
    </location>
</feature>
<keyword evidence="4 6" id="KW-1133">Transmembrane helix</keyword>
<feature type="transmembrane region" description="Helical" evidence="6">
    <location>
        <begin position="90"/>
        <end position="108"/>
    </location>
</feature>
<dbReference type="EMBL" id="LRBV02000001">
    <property type="status" value="NOT_ANNOTATED_CDS"/>
    <property type="molecule type" value="Genomic_DNA"/>
</dbReference>